<keyword evidence="2" id="KW-1134">Transmembrane beta strand</keyword>
<gene>
    <name evidence="7" type="ORF">DOB34_03975</name>
</gene>
<dbReference type="GO" id="GO:0044384">
    <property type="term" value="C:host outer membrane"/>
    <property type="evidence" value="ECO:0007669"/>
    <property type="project" value="InterPro"/>
</dbReference>
<reference evidence="7" key="1">
    <citation type="submission" date="2018-06" db="EMBL/GenBank/DDBJ databases">
        <authorList>
            <person name="Ashton P.M."/>
            <person name="Dallman T."/>
            <person name="Nair S."/>
            <person name="De Pinna E."/>
            <person name="Peters T."/>
            <person name="Grant K."/>
        </authorList>
    </citation>
    <scope>NUCLEOTIDE SEQUENCE</scope>
    <source>
        <strain evidence="7">510165</strain>
    </source>
</reference>
<keyword evidence="4 6" id="KW-0732">Signal</keyword>
<organism evidence="7">
    <name type="scientific">Salmonella oranienberg</name>
    <dbReference type="NCBI Taxonomy" id="28147"/>
    <lineage>
        <taxon>Bacteria</taxon>
        <taxon>Pseudomonadati</taxon>
        <taxon>Pseudomonadota</taxon>
        <taxon>Gammaproteobacteria</taxon>
        <taxon>Enterobacterales</taxon>
        <taxon>Enterobacteriaceae</taxon>
        <taxon>Salmonella</taxon>
    </lineage>
</organism>
<dbReference type="Pfam" id="PF06316">
    <property type="entry name" value="Ail_Lom"/>
    <property type="match status" value="1"/>
</dbReference>
<keyword evidence="5" id="KW-0472">Membrane</keyword>
<dbReference type="InterPro" id="IPR011250">
    <property type="entry name" value="OMP/PagP_B-barrel"/>
</dbReference>
<protein>
    <recommendedName>
        <fullName evidence="8">Ail/Lom family outer membrane beta-barrel protein</fullName>
    </recommendedName>
</protein>
<dbReference type="GO" id="GO:0016020">
    <property type="term" value="C:membrane"/>
    <property type="evidence" value="ECO:0007669"/>
    <property type="project" value="UniProtKB-SubCell"/>
</dbReference>
<dbReference type="InterPro" id="IPR051723">
    <property type="entry name" value="Bact_OM_Invasion-Related"/>
</dbReference>
<comment type="caution">
    <text evidence="7">The sequence shown here is derived from an EMBL/GenBank/DDBJ whole genome shotgun (WGS) entry which is preliminary data.</text>
</comment>
<evidence type="ECO:0008006" key="8">
    <source>
        <dbReference type="Google" id="ProtNLM"/>
    </source>
</evidence>
<evidence type="ECO:0000256" key="1">
    <source>
        <dbReference type="ARBA" id="ARBA00004141"/>
    </source>
</evidence>
<dbReference type="Gene3D" id="2.40.160.20">
    <property type="match status" value="1"/>
</dbReference>
<accession>A0A5I4QGV0</accession>
<comment type="subcellular location">
    <subcellularLocation>
        <location evidence="1">Membrane</location>
        <topology evidence="1">Multi-pass membrane protein</topology>
    </subcellularLocation>
</comment>
<dbReference type="PRINTS" id="PR00316">
    <property type="entry name" value="ENTEROVIROMP"/>
</dbReference>
<evidence type="ECO:0000256" key="4">
    <source>
        <dbReference type="ARBA" id="ARBA00022729"/>
    </source>
</evidence>
<evidence type="ECO:0000313" key="7">
    <source>
        <dbReference type="EMBL" id="EBV2922132.1"/>
    </source>
</evidence>
<dbReference type="PROSITE" id="PS00695">
    <property type="entry name" value="ENT_VIR_OMP_2"/>
    <property type="match status" value="1"/>
</dbReference>
<proteinExistence type="predicted"/>
<name>A0A5I4QGV0_SALON</name>
<feature type="signal peptide" evidence="6">
    <location>
        <begin position="1"/>
        <end position="20"/>
    </location>
</feature>
<dbReference type="AlphaFoldDB" id="A0A5I4QGV0"/>
<feature type="chain" id="PRO_5030127770" description="Ail/Lom family outer membrane beta-barrel protein" evidence="6">
    <location>
        <begin position="21"/>
        <end position="205"/>
    </location>
</feature>
<evidence type="ECO:0000256" key="6">
    <source>
        <dbReference type="SAM" id="SignalP"/>
    </source>
</evidence>
<evidence type="ECO:0000256" key="3">
    <source>
        <dbReference type="ARBA" id="ARBA00022692"/>
    </source>
</evidence>
<sequence length="205" mass="22218">MKKLVALALGTLLISSVAHAEQGNQTVSIGFIQMKSDGLHNIYKDTKGVASLYGMSSSDGYDDPKGMFMRYHYEFDDVWGIIGSFSYAVNDGKVTANTDSLRATAKITAEYASALVGPSLRVNDYVSLYGLAGMAYKHIKQNIDAYTQYGSGNSSISEDKFNFAYSIGAQINVYEGLVFDAAYEASPGNSDWKTSGFTVGLGYKF</sequence>
<dbReference type="InterPro" id="IPR000758">
    <property type="entry name" value="Enterovir_OMP"/>
</dbReference>
<dbReference type="PANTHER" id="PTHR35892:SF2">
    <property type="entry name" value="OUTER MEMBRANE PROTEIN PAGN"/>
    <property type="match status" value="1"/>
</dbReference>
<evidence type="ECO:0000256" key="5">
    <source>
        <dbReference type="ARBA" id="ARBA00023136"/>
    </source>
</evidence>
<dbReference type="EMBL" id="AAHETU010000011">
    <property type="protein sequence ID" value="EBV2922132.1"/>
    <property type="molecule type" value="Genomic_DNA"/>
</dbReference>
<evidence type="ECO:0000256" key="2">
    <source>
        <dbReference type="ARBA" id="ARBA00022452"/>
    </source>
</evidence>
<dbReference type="SUPFAM" id="SSF56925">
    <property type="entry name" value="OMPA-like"/>
    <property type="match status" value="1"/>
</dbReference>
<dbReference type="PANTHER" id="PTHR35892">
    <property type="entry name" value="OUTER MEMBRANE PROTEIN PAGN-RELATED"/>
    <property type="match status" value="1"/>
</dbReference>
<keyword evidence="3" id="KW-0812">Transmembrane</keyword>